<dbReference type="RefSeq" id="WP_279731350.1">
    <property type="nucleotide sequence ID" value="NZ_JAOCKX010000088.1"/>
</dbReference>
<sequence length="121" mass="13465">MIANTATTTNDDTFRFFAPRVTVTAGQLSVMRALAIASLCGFGSVEMNELTDVFDLDWDDVLDARDYQNEEFVGLDLYRDEKGNDVDALVLEEPGHLYLKACGMWAEIIEAAEVLKPMLPL</sequence>
<dbReference type="AlphaFoldDB" id="A0AA42X0C1"/>
<proteinExistence type="predicted"/>
<evidence type="ECO:0000313" key="2">
    <source>
        <dbReference type="Proteomes" id="UP001162318"/>
    </source>
</evidence>
<evidence type="ECO:0000313" key="1">
    <source>
        <dbReference type="EMBL" id="MDH2135128.1"/>
    </source>
</evidence>
<comment type="caution">
    <text evidence="1">The sequence shown here is derived from an EMBL/GenBank/DDBJ whole genome shotgun (WGS) entry which is preliminary data.</text>
</comment>
<organism evidence="1 2">
    <name type="scientific">Sphingobium yanoikuyae</name>
    <name type="common">Sphingomonas yanoikuyae</name>
    <dbReference type="NCBI Taxonomy" id="13690"/>
    <lineage>
        <taxon>Bacteria</taxon>
        <taxon>Pseudomonadati</taxon>
        <taxon>Pseudomonadota</taxon>
        <taxon>Alphaproteobacteria</taxon>
        <taxon>Sphingomonadales</taxon>
        <taxon>Sphingomonadaceae</taxon>
        <taxon>Sphingobium</taxon>
    </lineage>
</organism>
<protein>
    <submittedName>
        <fullName evidence="1">Uncharacterized protein</fullName>
    </submittedName>
</protein>
<gene>
    <name evidence="1" type="ORF">N5J77_28785</name>
</gene>
<accession>A0AA42X0C1</accession>
<reference evidence="1" key="1">
    <citation type="submission" date="2022-09" db="EMBL/GenBank/DDBJ databases">
        <title>Intensive care unit water sources are persistently colonized with multi-drug resistant bacteria and are the site of extensive horizontal gene transfer of antibiotic resistance genes.</title>
        <authorList>
            <person name="Diorio-Toth L."/>
        </authorList>
    </citation>
    <scope>NUCLEOTIDE SEQUENCE</scope>
    <source>
        <strain evidence="1">GD03659</strain>
    </source>
</reference>
<dbReference type="EMBL" id="JAOCKX010000088">
    <property type="protein sequence ID" value="MDH2135128.1"/>
    <property type="molecule type" value="Genomic_DNA"/>
</dbReference>
<name>A0AA42X0C1_SPHYA</name>
<dbReference type="Proteomes" id="UP001162318">
    <property type="component" value="Unassembled WGS sequence"/>
</dbReference>